<gene>
    <name evidence="1" type="ORF">DLK05_10420</name>
</gene>
<dbReference type="EMBL" id="RJJX01000012">
    <property type="protein sequence ID" value="RUT78050.1"/>
    <property type="molecule type" value="Genomic_DNA"/>
</dbReference>
<evidence type="ECO:0000313" key="1">
    <source>
        <dbReference type="EMBL" id="RUT78050.1"/>
    </source>
</evidence>
<name>A0A434AUE9_9BACT</name>
<dbReference type="RefSeq" id="WP_127343915.1">
    <property type="nucleotide sequence ID" value="NZ_RJJX01000012.1"/>
</dbReference>
<dbReference type="InterPro" id="IPR025332">
    <property type="entry name" value="DUF4238"/>
</dbReference>
<dbReference type="AlphaFoldDB" id="A0A434AUE9"/>
<comment type="caution">
    <text evidence="1">The sequence shown here is derived from an EMBL/GenBank/DDBJ whole genome shotgun (WGS) entry which is preliminary data.</text>
</comment>
<reference evidence="1 2" key="1">
    <citation type="submission" date="2018-11" db="EMBL/GenBank/DDBJ databases">
        <title>Parancylomarina longa gen. nov., sp. nov., isolated from sediments of southern Okinawa.</title>
        <authorList>
            <person name="Fu T."/>
        </authorList>
    </citation>
    <scope>NUCLEOTIDE SEQUENCE [LARGE SCALE GENOMIC DNA]</scope>
    <source>
        <strain evidence="1 2">T3-2 S1-C</strain>
    </source>
</reference>
<dbReference type="Proteomes" id="UP000282985">
    <property type="component" value="Unassembled WGS sequence"/>
</dbReference>
<keyword evidence="2" id="KW-1185">Reference proteome</keyword>
<evidence type="ECO:0000313" key="2">
    <source>
        <dbReference type="Proteomes" id="UP000282985"/>
    </source>
</evidence>
<protein>
    <submittedName>
        <fullName evidence="1">DUF4238 domain-containing protein</fullName>
    </submittedName>
</protein>
<sequence length="304" mass="35803">MRQKNERQHYVPQCYLRNFSENGKNLYTYDKIIKKSFCSSTGKVAYEDFFYDLPKKYIRNIEQLPFAEKYFEKEFFSKNVEVAFSSLLSKIITKATNWKISNLDTTILDGDEKSTFAYLIVIQYLRNIKVRNNFSTMFENLAQQSADIIASTIDSNLKVKASLDKEFEPVLHSDIYADPEFLKNCASDLLKKHWVYYVSSDNDFITSDNPVLLKPHLQNQRRFNEGFGMSGVEIILPISPSVLLTIWDSEHHKDKLTHSDKFISEISMRKKREYNMYQYLHAHRQVFSKTNNFELIKLLENIIK</sequence>
<proteinExistence type="predicted"/>
<dbReference type="OrthoDB" id="669645at2"/>
<organism evidence="1 2">
    <name type="scientific">Ancylomarina longa</name>
    <dbReference type="NCBI Taxonomy" id="2487017"/>
    <lineage>
        <taxon>Bacteria</taxon>
        <taxon>Pseudomonadati</taxon>
        <taxon>Bacteroidota</taxon>
        <taxon>Bacteroidia</taxon>
        <taxon>Marinilabiliales</taxon>
        <taxon>Marinifilaceae</taxon>
        <taxon>Ancylomarina</taxon>
    </lineage>
</organism>
<accession>A0A434AUE9</accession>
<dbReference type="Pfam" id="PF14022">
    <property type="entry name" value="DUF4238"/>
    <property type="match status" value="1"/>
</dbReference>